<dbReference type="GO" id="GO:0010181">
    <property type="term" value="F:FMN binding"/>
    <property type="evidence" value="ECO:0007669"/>
    <property type="project" value="InterPro"/>
</dbReference>
<evidence type="ECO:0000313" key="7">
    <source>
        <dbReference type="EMBL" id="MBV2143666.1"/>
    </source>
</evidence>
<reference evidence="7 8" key="1">
    <citation type="submission" date="2021-06" db="EMBL/GenBank/DDBJ databases">
        <title>Falsochrobactrum tianjin sp.nov., a new petroleum-degrading bacteria isolated from oily soils.</title>
        <authorList>
            <person name="Chen G."/>
            <person name="Chen H."/>
            <person name="Tian J."/>
            <person name="Qing J."/>
            <person name="Zhong L."/>
            <person name="Ma W."/>
            <person name="Song Y."/>
            <person name="Cui X."/>
            <person name="Yan B."/>
        </authorList>
    </citation>
    <scope>NUCLEOTIDE SEQUENCE [LARGE SCALE GENOMIC DNA]</scope>
    <source>
        <strain evidence="7 8">TDYN1</strain>
    </source>
</reference>
<keyword evidence="5" id="KW-0812">Transmembrane</keyword>
<feature type="domain" description="4Fe-4S ferredoxin-type" evidence="6">
    <location>
        <begin position="700"/>
        <end position="730"/>
    </location>
</feature>
<proteinExistence type="predicted"/>
<feature type="compositionally biased region" description="Low complexity" evidence="4">
    <location>
        <begin position="442"/>
        <end position="452"/>
    </location>
</feature>
<dbReference type="PROSITE" id="PS51379">
    <property type="entry name" value="4FE4S_FER_2"/>
    <property type="match status" value="1"/>
</dbReference>
<organism evidence="7 8">
    <name type="scientific">Falsochrobactrum tianjinense</name>
    <dbReference type="NCBI Taxonomy" id="2706015"/>
    <lineage>
        <taxon>Bacteria</taxon>
        <taxon>Pseudomonadati</taxon>
        <taxon>Pseudomonadota</taxon>
        <taxon>Alphaproteobacteria</taxon>
        <taxon>Hyphomicrobiales</taxon>
        <taxon>Brucellaceae</taxon>
        <taxon>Falsochrobactrum</taxon>
    </lineage>
</organism>
<comment type="caution">
    <text evidence="7">The sequence shown here is derived from an EMBL/GenBank/DDBJ whole genome shotgun (WGS) entry which is preliminary data.</text>
</comment>
<evidence type="ECO:0000256" key="5">
    <source>
        <dbReference type="SAM" id="Phobius"/>
    </source>
</evidence>
<dbReference type="InterPro" id="IPR007329">
    <property type="entry name" value="FMN-bd"/>
</dbReference>
<dbReference type="Pfam" id="PF04205">
    <property type="entry name" value="FMN_bind"/>
    <property type="match status" value="1"/>
</dbReference>
<dbReference type="GO" id="GO:0005886">
    <property type="term" value="C:plasma membrane"/>
    <property type="evidence" value="ECO:0007669"/>
    <property type="project" value="UniProtKB-SubCell"/>
</dbReference>
<evidence type="ECO:0000259" key="6">
    <source>
        <dbReference type="PROSITE" id="PS51379"/>
    </source>
</evidence>
<accession>A0A949PPH7</accession>
<dbReference type="Pfam" id="PF12801">
    <property type="entry name" value="Fer4_5"/>
    <property type="match status" value="2"/>
</dbReference>
<comment type="subcellular location">
    <subcellularLocation>
        <location evidence="1">Cell membrane</location>
    </subcellularLocation>
</comment>
<dbReference type="SMART" id="SM00900">
    <property type="entry name" value="FMN_bind"/>
    <property type="match status" value="1"/>
</dbReference>
<feature type="region of interest" description="Disordered" evidence="4">
    <location>
        <begin position="773"/>
        <end position="804"/>
    </location>
</feature>
<feature type="compositionally biased region" description="Polar residues" evidence="4">
    <location>
        <begin position="795"/>
        <end position="804"/>
    </location>
</feature>
<feature type="transmembrane region" description="Helical" evidence="5">
    <location>
        <begin position="518"/>
        <end position="543"/>
    </location>
</feature>
<protein>
    <submittedName>
        <fullName evidence="7">Regulatory protein NosR</fullName>
    </submittedName>
</protein>
<dbReference type="AlphaFoldDB" id="A0A949PPH7"/>
<dbReference type="EMBL" id="JAHRVA010000003">
    <property type="protein sequence ID" value="MBV2143666.1"/>
    <property type="molecule type" value="Genomic_DNA"/>
</dbReference>
<name>A0A949PPH7_9HYPH</name>
<keyword evidence="8" id="KW-1185">Reference proteome</keyword>
<feature type="transmembrane region" description="Helical" evidence="5">
    <location>
        <begin position="485"/>
        <end position="506"/>
    </location>
</feature>
<feature type="transmembrane region" description="Helical" evidence="5">
    <location>
        <begin position="662"/>
        <end position="681"/>
    </location>
</feature>
<gene>
    <name evidence="7" type="ORF">KUG47_09155</name>
</gene>
<evidence type="ECO:0000256" key="4">
    <source>
        <dbReference type="SAM" id="MobiDB-lite"/>
    </source>
</evidence>
<dbReference type="PIRSF" id="PIRSF036354">
    <property type="entry name" value="NosR"/>
    <property type="match status" value="1"/>
</dbReference>
<evidence type="ECO:0000256" key="1">
    <source>
        <dbReference type="ARBA" id="ARBA00004236"/>
    </source>
</evidence>
<keyword evidence="3 5" id="KW-0472">Membrane</keyword>
<feature type="transmembrane region" description="Helical" evidence="5">
    <location>
        <begin position="622"/>
        <end position="642"/>
    </location>
</feature>
<dbReference type="InterPro" id="IPR052378">
    <property type="entry name" value="NosR_regulator"/>
</dbReference>
<evidence type="ECO:0000256" key="2">
    <source>
        <dbReference type="ARBA" id="ARBA00022475"/>
    </source>
</evidence>
<dbReference type="InterPro" id="IPR017896">
    <property type="entry name" value="4Fe4S_Fe-S-bd"/>
</dbReference>
<keyword evidence="5" id="KW-1133">Transmembrane helix</keyword>
<dbReference type="PANTHER" id="PTHR30224">
    <property type="entry name" value="ELECTRON TRANSPORT PROTEIN"/>
    <property type="match status" value="1"/>
</dbReference>
<feature type="transmembrane region" description="Helical" evidence="5">
    <location>
        <begin position="555"/>
        <end position="576"/>
    </location>
</feature>
<feature type="region of interest" description="Disordered" evidence="4">
    <location>
        <begin position="434"/>
        <end position="455"/>
    </location>
</feature>
<sequence>MARHSRLKVTSKLSGYLPLFSRHPPVGAAISRYIAGLGRFFIKKTCELAVSLAIALLLAIACLLPAGAGELPKYLPELEVQSIFEGADSVGAPQGEPPIAPVMKGDKLLGYLYLNSDFTSSIGYSGKPIHIVVGIDTKGIIRGIKLVDHKEPIVLIGIPEAKVVAALNSLVNSDLSAVAAGSARPPQVEIVSGATVTVLVMGDSIVRSAVGLIRSGRLGNAPIQAAGAAQAREINPDIREVQDWQTLIGDGSVRSLKLTVGEVTQVFRDAKQEEAAANPETANPEDDFIELYVAPVSVPSIGISLLGKDGYKRLEKQLKSGQQAILVAGDGAYSFKGSGYVRGGIFDRIELLQNGQGVRFRDKGHTRIGDIMAEGAPRLREISLFRVPQGFDFDVAQPWELQLLVQRGFGARDKANVSYDLGYNLPEQYLLAQPKPEPAPSQPASATAADAPRQPHPVGEGMAMDIFGEDNPLWVKMWEMNRINVVITSIAILVLVGIFFFQNSLVKRPRIFVWVRRGYLLFVLLWLGFYNNAQLSVVNVLTFVNSLITGFNWEFFLTSPLIFILWASVAAGLLFWGRGPFCGWLCPFGALQELSNNLAKWLKVPQVILPWGLHERLWPIKYMIFLGLFGLSLYSVALAEVFAEVEPFKTSIILKFSREWPFVIYALTLLSLGLFIERFYCRYMCPLGAALAIPGRIRMFEWLKRWPECGSPCQRCAKECPVEAIHPEGQINVNECIYCMHCQELYHDDQRCPHMIQVRVKREKFAARNAPLSAAAERGGGPAKPVISVKGQPIGAQTGSGPAA</sequence>
<dbReference type="Proteomes" id="UP000752297">
    <property type="component" value="Unassembled WGS sequence"/>
</dbReference>
<evidence type="ECO:0000313" key="8">
    <source>
        <dbReference type="Proteomes" id="UP000752297"/>
    </source>
</evidence>
<dbReference type="InterPro" id="IPR011399">
    <property type="entry name" value="NosR"/>
</dbReference>
<dbReference type="PANTHER" id="PTHR30224:SF4">
    <property type="entry name" value="ELECTRON TRANSPORT PROTEIN YCCM-RELATED"/>
    <property type="match status" value="1"/>
</dbReference>
<feature type="transmembrane region" description="Helical" evidence="5">
    <location>
        <begin position="48"/>
        <end position="68"/>
    </location>
</feature>
<evidence type="ECO:0000256" key="3">
    <source>
        <dbReference type="ARBA" id="ARBA00023136"/>
    </source>
</evidence>
<keyword evidence="2" id="KW-1003">Cell membrane</keyword>